<dbReference type="InterPro" id="IPR000485">
    <property type="entry name" value="AsnC-type_HTH_dom"/>
</dbReference>
<dbReference type="EMBL" id="JACRTB010000008">
    <property type="protein sequence ID" value="MBC8576039.1"/>
    <property type="molecule type" value="Genomic_DNA"/>
</dbReference>
<keyword evidence="1" id="KW-0805">Transcription regulation</keyword>
<proteinExistence type="predicted"/>
<protein>
    <submittedName>
        <fullName evidence="5">Lrp/AsnC family transcriptional regulator</fullName>
    </submittedName>
</protein>
<dbReference type="InterPro" id="IPR019887">
    <property type="entry name" value="Tscrpt_reg_AsnC/Lrp_C"/>
</dbReference>
<reference evidence="5 6" key="1">
    <citation type="submission" date="2020-08" db="EMBL/GenBank/DDBJ databases">
        <title>Genome public.</title>
        <authorList>
            <person name="Liu C."/>
            <person name="Sun Q."/>
        </authorList>
    </citation>
    <scope>NUCLEOTIDE SEQUENCE [LARGE SCALE GENOMIC DNA]</scope>
    <source>
        <strain evidence="5 6">BX1</strain>
    </source>
</reference>
<dbReference type="PROSITE" id="PS50956">
    <property type="entry name" value="HTH_ASNC_2"/>
    <property type="match status" value="1"/>
</dbReference>
<dbReference type="SMART" id="SM00344">
    <property type="entry name" value="HTH_ASNC"/>
    <property type="match status" value="1"/>
</dbReference>
<evidence type="ECO:0000259" key="4">
    <source>
        <dbReference type="PROSITE" id="PS50956"/>
    </source>
</evidence>
<dbReference type="InterPro" id="IPR036390">
    <property type="entry name" value="WH_DNA-bd_sf"/>
</dbReference>
<evidence type="ECO:0000313" key="6">
    <source>
        <dbReference type="Proteomes" id="UP000658131"/>
    </source>
</evidence>
<dbReference type="RefSeq" id="WP_262399594.1">
    <property type="nucleotide sequence ID" value="NZ_JACRTB010000008.1"/>
</dbReference>
<dbReference type="Pfam" id="PF01037">
    <property type="entry name" value="AsnC_trans_reg"/>
    <property type="match status" value="1"/>
</dbReference>
<keyword evidence="6" id="KW-1185">Reference proteome</keyword>
<evidence type="ECO:0000256" key="3">
    <source>
        <dbReference type="ARBA" id="ARBA00023163"/>
    </source>
</evidence>
<dbReference type="SUPFAM" id="SSF46785">
    <property type="entry name" value="Winged helix' DNA-binding domain"/>
    <property type="match status" value="1"/>
</dbReference>
<name>A0ABR7NI02_9FIRM</name>
<evidence type="ECO:0000256" key="2">
    <source>
        <dbReference type="ARBA" id="ARBA00023125"/>
    </source>
</evidence>
<feature type="domain" description="HTH asnC-type" evidence="4">
    <location>
        <begin position="1"/>
        <end position="58"/>
    </location>
</feature>
<dbReference type="InterPro" id="IPR019888">
    <property type="entry name" value="Tscrpt_reg_AsnC-like"/>
</dbReference>
<evidence type="ECO:0000256" key="1">
    <source>
        <dbReference type="ARBA" id="ARBA00023015"/>
    </source>
</evidence>
<dbReference type="SUPFAM" id="SSF54909">
    <property type="entry name" value="Dimeric alpha+beta barrel"/>
    <property type="match status" value="1"/>
</dbReference>
<sequence>MDPILMLLDKNARMPVDEIAAAVGKTPAEVEETIAGYEKAGIIKGYKPIVDWERTGRPYVTAQIAVKIVLNGKMGFDDIANLLASFEEVETVTLTSGAYDISLTVSGKTFQEVAMFVASRLSPLEGVQSTSTSFQLKTYKERGILSEEEQDIREVRV</sequence>
<keyword evidence="2" id="KW-0238">DNA-binding</keyword>
<accession>A0ABR7NI02</accession>
<dbReference type="PANTHER" id="PTHR43413">
    <property type="entry name" value="TRANSCRIPTIONAL REGULATOR, ASNC FAMILY"/>
    <property type="match status" value="1"/>
</dbReference>
<gene>
    <name evidence="5" type="ORF">H8717_06415</name>
</gene>
<comment type="caution">
    <text evidence="5">The sequence shown here is derived from an EMBL/GenBank/DDBJ whole genome shotgun (WGS) entry which is preliminary data.</text>
</comment>
<dbReference type="PANTHER" id="PTHR43413:SF7">
    <property type="entry name" value="HTH-TYPE TRANSCRIPTIONAL REGULATOR PTR2"/>
    <property type="match status" value="1"/>
</dbReference>
<dbReference type="Gene3D" id="1.10.10.10">
    <property type="entry name" value="Winged helix-like DNA-binding domain superfamily/Winged helix DNA-binding domain"/>
    <property type="match status" value="1"/>
</dbReference>
<dbReference type="InterPro" id="IPR050684">
    <property type="entry name" value="HTH-Siroheme_Decarb"/>
</dbReference>
<dbReference type="Proteomes" id="UP000658131">
    <property type="component" value="Unassembled WGS sequence"/>
</dbReference>
<evidence type="ECO:0000313" key="5">
    <source>
        <dbReference type="EMBL" id="MBC8576039.1"/>
    </source>
</evidence>
<dbReference type="Gene3D" id="3.30.70.920">
    <property type="match status" value="1"/>
</dbReference>
<keyword evidence="3" id="KW-0804">Transcription</keyword>
<dbReference type="InterPro" id="IPR036388">
    <property type="entry name" value="WH-like_DNA-bd_sf"/>
</dbReference>
<dbReference type="InterPro" id="IPR011008">
    <property type="entry name" value="Dimeric_a/b-barrel"/>
</dbReference>
<organism evidence="5 6">
    <name type="scientific">Yanshouia hominis</name>
    <dbReference type="NCBI Taxonomy" id="2763673"/>
    <lineage>
        <taxon>Bacteria</taxon>
        <taxon>Bacillati</taxon>
        <taxon>Bacillota</taxon>
        <taxon>Clostridia</taxon>
        <taxon>Eubacteriales</taxon>
        <taxon>Oscillospiraceae</taxon>
        <taxon>Yanshouia</taxon>
    </lineage>
</organism>